<dbReference type="Proteomes" id="UP000642809">
    <property type="component" value="Unassembled WGS sequence"/>
</dbReference>
<dbReference type="AlphaFoldDB" id="A0A8J3G5P6"/>
<keyword evidence="2" id="KW-1185">Reference proteome</keyword>
<sequence>MIDKEKRRFYFYNPGSTQKIFQGVLPLTTEDRIINVELLDENKCLLIYRSGQDGFYHVTSFDMSELKIYPIYFSKYFIPRAKGIYKDVYVELSGKFADSPNPESIILKLRNGLR</sequence>
<evidence type="ECO:0000313" key="1">
    <source>
        <dbReference type="EMBL" id="GHB38998.1"/>
    </source>
</evidence>
<organism evidence="1 2">
    <name type="scientific">Mongoliitalea lutea</name>
    <dbReference type="NCBI Taxonomy" id="849756"/>
    <lineage>
        <taxon>Bacteria</taxon>
        <taxon>Pseudomonadati</taxon>
        <taxon>Bacteroidota</taxon>
        <taxon>Cytophagia</taxon>
        <taxon>Cytophagales</taxon>
        <taxon>Cyclobacteriaceae</taxon>
        <taxon>Mongoliitalea</taxon>
    </lineage>
</organism>
<reference evidence="1" key="2">
    <citation type="submission" date="2020-09" db="EMBL/GenBank/DDBJ databases">
        <authorList>
            <person name="Sun Q."/>
            <person name="Kim S."/>
        </authorList>
    </citation>
    <scope>NUCLEOTIDE SEQUENCE</scope>
    <source>
        <strain evidence="1">KCTC 23224</strain>
    </source>
</reference>
<proteinExistence type="predicted"/>
<reference evidence="1" key="1">
    <citation type="journal article" date="2014" name="Int. J. Syst. Evol. Microbiol.">
        <title>Complete genome sequence of Corynebacterium casei LMG S-19264T (=DSM 44701T), isolated from a smear-ripened cheese.</title>
        <authorList>
            <consortium name="US DOE Joint Genome Institute (JGI-PGF)"/>
            <person name="Walter F."/>
            <person name="Albersmeier A."/>
            <person name="Kalinowski J."/>
            <person name="Ruckert C."/>
        </authorList>
    </citation>
    <scope>NUCLEOTIDE SEQUENCE</scope>
    <source>
        <strain evidence="1">KCTC 23224</strain>
    </source>
</reference>
<gene>
    <name evidence="1" type="ORF">GCM10008106_20260</name>
</gene>
<accession>A0A8J3G5P6</accession>
<evidence type="ECO:0000313" key="2">
    <source>
        <dbReference type="Proteomes" id="UP000642809"/>
    </source>
</evidence>
<dbReference type="EMBL" id="BMYF01000011">
    <property type="protein sequence ID" value="GHB38998.1"/>
    <property type="molecule type" value="Genomic_DNA"/>
</dbReference>
<protein>
    <submittedName>
        <fullName evidence="1">Uncharacterized protein</fullName>
    </submittedName>
</protein>
<comment type="caution">
    <text evidence="1">The sequence shown here is derived from an EMBL/GenBank/DDBJ whole genome shotgun (WGS) entry which is preliminary data.</text>
</comment>
<name>A0A8J3G5P6_9BACT</name>